<organism evidence="1 3">
    <name type="scientific">Mycolicibacterium conceptionense</name>
    <dbReference type="NCBI Taxonomy" id="451644"/>
    <lineage>
        <taxon>Bacteria</taxon>
        <taxon>Bacillati</taxon>
        <taxon>Actinomycetota</taxon>
        <taxon>Actinomycetes</taxon>
        <taxon>Mycobacteriales</taxon>
        <taxon>Mycobacteriaceae</taxon>
        <taxon>Mycolicibacterium</taxon>
    </lineage>
</organism>
<evidence type="ECO:0000313" key="3">
    <source>
        <dbReference type="Proteomes" id="UP000037594"/>
    </source>
</evidence>
<gene>
    <name evidence="2" type="ORF">A5726_19450</name>
    <name evidence="1" type="ORF">ACT17_32100</name>
</gene>
<reference evidence="1 3" key="1">
    <citation type="submission" date="2015-06" db="EMBL/GenBank/DDBJ databases">
        <title>Genome sequence of Mycobacterium conceptionense strain MLE.</title>
        <authorList>
            <person name="Greninger A.L."/>
            <person name="Cunningham G."/>
            <person name="Chiu C.Y."/>
            <person name="Miller S."/>
        </authorList>
    </citation>
    <scope>NUCLEOTIDE SEQUENCE [LARGE SCALE GENOMIC DNA]</scope>
    <source>
        <strain evidence="1 3">MLE</strain>
    </source>
</reference>
<dbReference type="Proteomes" id="UP000093779">
    <property type="component" value="Unassembled WGS sequence"/>
</dbReference>
<sequence>MTVSECNDELAPDDELMSAIDELLLNAVVVSVTGAHLLNETSRMRCVEPGIDIEVFDSEHGWNESEGLQQPLKDAHELASLCLRGAGETLFASASVLNSPSQWAVSPAVLARATAVYSAKAFRLSDPGLSAWDRCSLSLHFWKTGVANKAHGHMNSETDEIQRWIDTHGLKKPKQTSQEDQLVASMYVEEERNSKKVHGRRLRFLEDDNFYARLSNLAHANPVNLSIAVKSPDSIPEYAKVRVLFDAMFGLYCGYKAAQRINELRGGPTEPLDEMYDSIVTLVDAGRIARESVDLKYNRRFHW</sequence>
<dbReference type="RefSeq" id="WP_019344750.1">
    <property type="nucleotide sequence ID" value="NZ_AGSZ01000190.1"/>
</dbReference>
<name>A0A0J8TXA4_9MYCO</name>
<dbReference type="EMBL" id="LFOD01000060">
    <property type="protein sequence ID" value="KMV14046.1"/>
    <property type="molecule type" value="Genomic_DNA"/>
</dbReference>
<dbReference type="AlphaFoldDB" id="A0A0J8TXA4"/>
<dbReference type="EMBL" id="LZHX01000065">
    <property type="protein sequence ID" value="OBF18410.1"/>
    <property type="molecule type" value="Genomic_DNA"/>
</dbReference>
<dbReference type="Proteomes" id="UP000037594">
    <property type="component" value="Unassembled WGS sequence"/>
</dbReference>
<reference evidence="2 4" key="2">
    <citation type="submission" date="2016-06" db="EMBL/GenBank/DDBJ databases">
        <authorList>
            <person name="Kjaerup R.B."/>
            <person name="Dalgaard T.S."/>
            <person name="Juul-Madsen H.R."/>
        </authorList>
    </citation>
    <scope>NUCLEOTIDE SEQUENCE [LARGE SCALE GENOMIC DNA]</scope>
    <source>
        <strain evidence="2 4">ACS1953</strain>
    </source>
</reference>
<evidence type="ECO:0000313" key="2">
    <source>
        <dbReference type="EMBL" id="OBF18410.1"/>
    </source>
</evidence>
<proteinExistence type="predicted"/>
<comment type="caution">
    <text evidence="1">The sequence shown here is derived from an EMBL/GenBank/DDBJ whole genome shotgun (WGS) entry which is preliminary data.</text>
</comment>
<evidence type="ECO:0000313" key="1">
    <source>
        <dbReference type="EMBL" id="KMV14046.1"/>
    </source>
</evidence>
<dbReference type="GeneID" id="98803395"/>
<accession>A0A0J8TXA4</accession>
<dbReference type="PATRIC" id="fig|451644.5.peg.6592"/>
<protein>
    <submittedName>
        <fullName evidence="1">Uncharacterized protein</fullName>
    </submittedName>
</protein>
<evidence type="ECO:0000313" key="4">
    <source>
        <dbReference type="Proteomes" id="UP000093779"/>
    </source>
</evidence>
<dbReference type="OrthoDB" id="9862012at2"/>